<evidence type="ECO:0000259" key="2">
    <source>
        <dbReference type="SMART" id="SM00974"/>
    </source>
</evidence>
<comment type="caution">
    <text evidence="3">The sequence shown here is derived from an EMBL/GenBank/DDBJ whole genome shotgun (WGS) entry which is preliminary data.</text>
</comment>
<keyword evidence="4" id="KW-1185">Reference proteome</keyword>
<dbReference type="InterPro" id="IPR018306">
    <property type="entry name" value="Phage_T5_Orf172_DNA-bd"/>
</dbReference>
<dbReference type="InterPro" id="IPR025280">
    <property type="entry name" value="SNIPE"/>
</dbReference>
<accession>A0A9X3XAV9</accession>
<dbReference type="Proteomes" id="UP001151081">
    <property type="component" value="Unassembled WGS sequence"/>
</dbReference>
<evidence type="ECO:0000313" key="3">
    <source>
        <dbReference type="EMBL" id="MDC3985920.1"/>
    </source>
</evidence>
<proteinExistence type="predicted"/>
<dbReference type="SMART" id="SM00974">
    <property type="entry name" value="T5orf172"/>
    <property type="match status" value="1"/>
</dbReference>
<evidence type="ECO:0000313" key="4">
    <source>
        <dbReference type="Proteomes" id="UP001151081"/>
    </source>
</evidence>
<sequence>MEILLVVLLLGALAAVGFFASKAKKADDALRQANQAKAGLDKQIASLQKQVKRLSRYETVIDAEEAAAAIRTKAETWAAEARAQAEAAATQMKTEARREADRLVAEAKTTNAQARSSAQATAAQASADATCIIAEANRRAEEIAAGALEAMRDSKRLEQTVQAMKNLIEGYGDRYVMPTAGLLDYLAEEFGFAEAGQRLKAAREKVRNMIKQGTAATCDYVEANRRTTAIEFVLDAFNGKTDAILADVRHDNHGTLQQKIRDAFTLVNHNGRAFRDARIQPEYLEARLEELRWAVVAQDLKLKEREEQRLIKERIREEERAQREFEKALKEAEKEQETIRKAMEKARRDVDKASAEERAKYEEKLRELSEKLRVAEEKNKRAMSMAQQTKSGYVYVISNIGSFGENVYKIGMTRRLEPLDRVRELGDASVPFEFDVHALIPSEDAPALEHALHQRFVRSQVNKVNPRKEFFRVALHDIRQELEQMKVEGTWTIAAEAREFRETQAIERAMAEKRFDEKAWLEMQAKAEAASAGERELVEATA</sequence>
<feature type="domain" description="Bacteriophage T5 Orf172 DNA-binding" evidence="2">
    <location>
        <begin position="402"/>
        <end position="485"/>
    </location>
</feature>
<dbReference type="EMBL" id="JAGTJJ010000033">
    <property type="protein sequence ID" value="MDC3985920.1"/>
    <property type="molecule type" value="Genomic_DNA"/>
</dbReference>
<gene>
    <name evidence="3" type="ORF">KEG57_35900</name>
</gene>
<evidence type="ECO:0000256" key="1">
    <source>
        <dbReference type="SAM" id="Coils"/>
    </source>
</evidence>
<keyword evidence="1" id="KW-0175">Coiled coil</keyword>
<dbReference type="Pfam" id="PF13250">
    <property type="entry name" value="SNIPE"/>
    <property type="match status" value="1"/>
</dbReference>
<dbReference type="RefSeq" id="WP_272459288.1">
    <property type="nucleotide sequence ID" value="NZ_JAGTJJ010000033.1"/>
</dbReference>
<protein>
    <submittedName>
        <fullName evidence="3">DUF4041 domain-containing protein</fullName>
    </submittedName>
</protein>
<dbReference type="Pfam" id="PF10544">
    <property type="entry name" value="T5orf172"/>
    <property type="match status" value="1"/>
</dbReference>
<feature type="coiled-coil region" evidence="1">
    <location>
        <begin position="23"/>
        <end position="57"/>
    </location>
</feature>
<dbReference type="AlphaFoldDB" id="A0A9X3XAV9"/>
<feature type="coiled-coil region" evidence="1">
    <location>
        <begin position="300"/>
        <end position="385"/>
    </location>
</feature>
<organism evidence="3 4">
    <name type="scientific">Polyangium jinanense</name>
    <dbReference type="NCBI Taxonomy" id="2829994"/>
    <lineage>
        <taxon>Bacteria</taxon>
        <taxon>Pseudomonadati</taxon>
        <taxon>Myxococcota</taxon>
        <taxon>Polyangia</taxon>
        <taxon>Polyangiales</taxon>
        <taxon>Polyangiaceae</taxon>
        <taxon>Polyangium</taxon>
    </lineage>
</organism>
<reference evidence="3 4" key="1">
    <citation type="submission" date="2021-04" db="EMBL/GenBank/DDBJ databases">
        <title>Genome analysis of Polyangium sp.</title>
        <authorList>
            <person name="Li Y."/>
            <person name="Wang J."/>
        </authorList>
    </citation>
    <scope>NUCLEOTIDE SEQUENCE [LARGE SCALE GENOMIC DNA]</scope>
    <source>
        <strain evidence="3 4">SDU14</strain>
    </source>
</reference>
<name>A0A9X3XAV9_9BACT</name>